<comment type="similarity">
    <text evidence="1">Belongs to the nuclear import and ribosome assembly adapter family.</text>
</comment>
<dbReference type="EMBL" id="HACG01011765">
    <property type="protein sequence ID" value="CEK58630.1"/>
    <property type="molecule type" value="Transcribed_RNA"/>
</dbReference>
<gene>
    <name evidence="3" type="primary">ORF33719</name>
</gene>
<dbReference type="GO" id="GO:0042273">
    <property type="term" value="P:ribosomal large subunit biogenesis"/>
    <property type="evidence" value="ECO:0007669"/>
    <property type="project" value="TreeGrafter"/>
</dbReference>
<proteinExistence type="inferred from homology"/>
<evidence type="ECO:0000313" key="3">
    <source>
        <dbReference type="EMBL" id="CEK58630.1"/>
    </source>
</evidence>
<dbReference type="SUPFAM" id="SSF48371">
    <property type="entry name" value="ARM repeat"/>
    <property type="match status" value="1"/>
</dbReference>
<accession>A0A0B6YT07</accession>
<dbReference type="Gene3D" id="1.25.10.10">
    <property type="entry name" value="Leucine-rich Repeat Variant"/>
    <property type="match status" value="1"/>
</dbReference>
<evidence type="ECO:0000256" key="1">
    <source>
        <dbReference type="ARBA" id="ARBA00049983"/>
    </source>
</evidence>
<dbReference type="InterPro" id="IPR052616">
    <property type="entry name" value="SYO1-like"/>
</dbReference>
<feature type="non-terminal residue" evidence="3">
    <location>
        <position position="1"/>
    </location>
</feature>
<reference evidence="3" key="1">
    <citation type="submission" date="2014-12" db="EMBL/GenBank/DDBJ databases">
        <title>Insight into the proteome of Arion vulgaris.</title>
        <authorList>
            <person name="Aradska J."/>
            <person name="Bulat T."/>
            <person name="Smidak R."/>
            <person name="Sarate P."/>
            <person name="Gangsoo J."/>
            <person name="Sialana F."/>
            <person name="Bilban M."/>
            <person name="Lubec G."/>
        </authorList>
    </citation>
    <scope>NUCLEOTIDE SEQUENCE</scope>
    <source>
        <tissue evidence="3">Skin</tissue>
    </source>
</reference>
<dbReference type="InterPro" id="IPR011989">
    <property type="entry name" value="ARM-like"/>
</dbReference>
<name>A0A0B6YT07_9EUPU</name>
<evidence type="ECO:0000259" key="2">
    <source>
        <dbReference type="Pfam" id="PF25567"/>
    </source>
</evidence>
<protein>
    <recommendedName>
        <fullName evidence="2">SYO1-like TPR repeats domain-containing protein</fullName>
    </recommendedName>
</protein>
<sequence>ISVARCLHVVSDNNADVSRLCQQPEVLSELQNIVSSTPSEINGVLFRTLVTGILLNLTEVDLTLYYKGIVATIAELLDMDSFSVITAALEGVQDATEELNLESDMTWPEVDNLLKAQGIGLELLANLCCSDDGWDDVEGLGSSDSSSDDQAMEATYESGAVMGGDTSDTLCLSSEISTSFVEKDVLSKVLKKAYPIDAAQMSKLKITQLGRTTLIKLCDLQSRALLCLSNLVGVIDVSYLTQFVSLNSIWTELYKLASFSQDVPNEDFVWAVTSAMRAVIHRLADMQVSNLSDVTSSDLDFLVSLAKDNKNRETQINVVRIISTVGCILSLNLQPHPLLKKIGSILVDVAYHTDDLVVAAEALDSLFDVFKEDHTDIIVQEIGLVNKLITLHPAFKNKVSSQRKSLGENYAVVMMAKSNLARYIKYKQSQK</sequence>
<feature type="domain" description="SYO1-like TPR repeats" evidence="2">
    <location>
        <begin position="175"/>
        <end position="430"/>
    </location>
</feature>
<dbReference type="InterPro" id="IPR057990">
    <property type="entry name" value="TPR_SYO1"/>
</dbReference>
<dbReference type="GO" id="GO:0051082">
    <property type="term" value="F:unfolded protein binding"/>
    <property type="evidence" value="ECO:0007669"/>
    <property type="project" value="TreeGrafter"/>
</dbReference>
<dbReference type="PANTHER" id="PTHR13347">
    <property type="entry name" value="HEAT REPEAT-CONTAINING PROTEIN 3"/>
    <property type="match status" value="1"/>
</dbReference>
<organism evidence="3">
    <name type="scientific">Arion vulgaris</name>
    <dbReference type="NCBI Taxonomy" id="1028688"/>
    <lineage>
        <taxon>Eukaryota</taxon>
        <taxon>Metazoa</taxon>
        <taxon>Spiralia</taxon>
        <taxon>Lophotrochozoa</taxon>
        <taxon>Mollusca</taxon>
        <taxon>Gastropoda</taxon>
        <taxon>Heterobranchia</taxon>
        <taxon>Euthyneura</taxon>
        <taxon>Panpulmonata</taxon>
        <taxon>Eupulmonata</taxon>
        <taxon>Stylommatophora</taxon>
        <taxon>Helicina</taxon>
        <taxon>Arionoidea</taxon>
        <taxon>Arionidae</taxon>
        <taxon>Arion</taxon>
    </lineage>
</organism>
<dbReference type="InterPro" id="IPR016024">
    <property type="entry name" value="ARM-type_fold"/>
</dbReference>
<dbReference type="PANTHER" id="PTHR13347:SF1">
    <property type="entry name" value="HEAT REPEAT-CONTAINING PROTEIN 3"/>
    <property type="match status" value="1"/>
</dbReference>
<dbReference type="AlphaFoldDB" id="A0A0B6YT07"/>
<dbReference type="Pfam" id="PF25567">
    <property type="entry name" value="TPR_SYO1"/>
    <property type="match status" value="1"/>
</dbReference>
<dbReference type="GO" id="GO:0006606">
    <property type="term" value="P:protein import into nucleus"/>
    <property type="evidence" value="ECO:0007669"/>
    <property type="project" value="TreeGrafter"/>
</dbReference>